<dbReference type="Gene3D" id="2.40.10.10">
    <property type="entry name" value="Trypsin-like serine proteases"/>
    <property type="match status" value="1"/>
</dbReference>
<dbReference type="InterPro" id="IPR001254">
    <property type="entry name" value="Trypsin_dom"/>
</dbReference>
<evidence type="ECO:0000313" key="9">
    <source>
        <dbReference type="EMBL" id="CAF0730438.1"/>
    </source>
</evidence>
<dbReference type="SUPFAM" id="SSF50494">
    <property type="entry name" value="Trypsin-like serine proteases"/>
    <property type="match status" value="1"/>
</dbReference>
<keyword evidence="10" id="KW-1185">Reference proteome</keyword>
<keyword evidence="5" id="KW-1015">Disulfide bond</keyword>
<keyword evidence="3 6" id="KW-0378">Hydrolase</keyword>
<keyword evidence="1 6" id="KW-0645">Protease</keyword>
<dbReference type="FunFam" id="2.40.10.10:FF:000120">
    <property type="entry name" value="Putative serine protease"/>
    <property type="match status" value="1"/>
</dbReference>
<dbReference type="InterPro" id="IPR009003">
    <property type="entry name" value="Peptidase_S1_PA"/>
</dbReference>
<keyword evidence="4 6" id="KW-0720">Serine protease</keyword>
<sequence length="330" mass="37327">MLPHVFLIALLTILQLKNQIIYSCDPNTSCGCSDKSQLHLKIVGGQTVRTRIWNWVVSIHVRNKLHCAGSILSNSWILTAAHCFSYSNNLGNNILQIDPSYVTIHAGSNNRFEEKQIRNVAKIILHPHFDEFNFNNDIALIQLSSPFDMTDITLGHICLPSLSLYEYPPINSSVVAIGWGRLWQNGPESLTLQQVILKIIDYNKSTCYPLIYDRKNQFCAGVDNSKKDTCQGDSGGPLLIFTSSKQWVIAGLTSFGYGCAHPLYSGVYTRIITYLDWIHLYINNTNNSMYPSSLITDTSFDYNDIEWINNMSFHHSISLVLLIILLTLLY</sequence>
<dbReference type="InterPro" id="IPR001314">
    <property type="entry name" value="Peptidase_S1A"/>
</dbReference>
<dbReference type="PANTHER" id="PTHR24253:SF153">
    <property type="entry name" value="SERINE PROTEASE HEPSIN"/>
    <property type="match status" value="1"/>
</dbReference>
<comment type="caution">
    <text evidence="9">The sequence shown here is derived from an EMBL/GenBank/DDBJ whole genome shotgun (WGS) entry which is preliminary data.</text>
</comment>
<feature type="chain" id="PRO_5032882627" description="Peptidase S1 domain-containing protein" evidence="7">
    <location>
        <begin position="24"/>
        <end position="330"/>
    </location>
</feature>
<dbReference type="InterPro" id="IPR043504">
    <property type="entry name" value="Peptidase_S1_PA_chymotrypsin"/>
</dbReference>
<gene>
    <name evidence="9" type="ORF">QVE165_LOCUS213</name>
</gene>
<evidence type="ECO:0000256" key="2">
    <source>
        <dbReference type="ARBA" id="ARBA00022729"/>
    </source>
</evidence>
<dbReference type="PANTHER" id="PTHR24253">
    <property type="entry name" value="TRANSMEMBRANE PROTEASE SERINE"/>
    <property type="match status" value="1"/>
</dbReference>
<protein>
    <recommendedName>
        <fullName evidence="8">Peptidase S1 domain-containing protein</fullName>
    </recommendedName>
</protein>
<keyword evidence="2 7" id="KW-0732">Signal</keyword>
<dbReference type="InterPro" id="IPR033116">
    <property type="entry name" value="TRYPSIN_SER"/>
</dbReference>
<organism evidence="9 10">
    <name type="scientific">Adineta steineri</name>
    <dbReference type="NCBI Taxonomy" id="433720"/>
    <lineage>
        <taxon>Eukaryota</taxon>
        <taxon>Metazoa</taxon>
        <taxon>Spiralia</taxon>
        <taxon>Gnathifera</taxon>
        <taxon>Rotifera</taxon>
        <taxon>Eurotatoria</taxon>
        <taxon>Bdelloidea</taxon>
        <taxon>Adinetida</taxon>
        <taxon>Adinetidae</taxon>
        <taxon>Adineta</taxon>
    </lineage>
</organism>
<dbReference type="GO" id="GO:0006508">
    <property type="term" value="P:proteolysis"/>
    <property type="evidence" value="ECO:0007669"/>
    <property type="project" value="UniProtKB-KW"/>
</dbReference>
<evidence type="ECO:0000256" key="5">
    <source>
        <dbReference type="ARBA" id="ARBA00023157"/>
    </source>
</evidence>
<dbReference type="OrthoDB" id="546450at2759"/>
<evidence type="ECO:0000256" key="7">
    <source>
        <dbReference type="SAM" id="SignalP"/>
    </source>
</evidence>
<dbReference type="GO" id="GO:0004252">
    <property type="term" value="F:serine-type endopeptidase activity"/>
    <property type="evidence" value="ECO:0007669"/>
    <property type="project" value="InterPro"/>
</dbReference>
<dbReference type="SMART" id="SM00020">
    <property type="entry name" value="Tryp_SPc"/>
    <property type="match status" value="1"/>
</dbReference>
<evidence type="ECO:0000256" key="6">
    <source>
        <dbReference type="RuleBase" id="RU363034"/>
    </source>
</evidence>
<dbReference type="PROSITE" id="PS00134">
    <property type="entry name" value="TRYPSIN_HIS"/>
    <property type="match status" value="1"/>
</dbReference>
<dbReference type="EMBL" id="CAJNOM010000001">
    <property type="protein sequence ID" value="CAF0730438.1"/>
    <property type="molecule type" value="Genomic_DNA"/>
</dbReference>
<dbReference type="CDD" id="cd00190">
    <property type="entry name" value="Tryp_SPc"/>
    <property type="match status" value="1"/>
</dbReference>
<dbReference type="PROSITE" id="PS50240">
    <property type="entry name" value="TRYPSIN_DOM"/>
    <property type="match status" value="1"/>
</dbReference>
<dbReference type="Pfam" id="PF00089">
    <property type="entry name" value="Trypsin"/>
    <property type="match status" value="1"/>
</dbReference>
<feature type="signal peptide" evidence="7">
    <location>
        <begin position="1"/>
        <end position="23"/>
    </location>
</feature>
<evidence type="ECO:0000313" key="10">
    <source>
        <dbReference type="Proteomes" id="UP000663832"/>
    </source>
</evidence>
<dbReference type="Proteomes" id="UP000663832">
    <property type="component" value="Unassembled WGS sequence"/>
</dbReference>
<dbReference type="AlphaFoldDB" id="A0A813MV60"/>
<evidence type="ECO:0000256" key="3">
    <source>
        <dbReference type="ARBA" id="ARBA00022801"/>
    </source>
</evidence>
<reference evidence="9" key="1">
    <citation type="submission" date="2021-02" db="EMBL/GenBank/DDBJ databases">
        <authorList>
            <person name="Nowell W R."/>
        </authorList>
    </citation>
    <scope>NUCLEOTIDE SEQUENCE</scope>
</reference>
<evidence type="ECO:0000259" key="8">
    <source>
        <dbReference type="PROSITE" id="PS50240"/>
    </source>
</evidence>
<dbReference type="InterPro" id="IPR018114">
    <property type="entry name" value="TRYPSIN_HIS"/>
</dbReference>
<evidence type="ECO:0000256" key="4">
    <source>
        <dbReference type="ARBA" id="ARBA00022825"/>
    </source>
</evidence>
<name>A0A813MV60_9BILA</name>
<dbReference type="PROSITE" id="PS00135">
    <property type="entry name" value="TRYPSIN_SER"/>
    <property type="match status" value="1"/>
</dbReference>
<evidence type="ECO:0000256" key="1">
    <source>
        <dbReference type="ARBA" id="ARBA00022670"/>
    </source>
</evidence>
<feature type="domain" description="Peptidase S1" evidence="8">
    <location>
        <begin position="42"/>
        <end position="283"/>
    </location>
</feature>
<proteinExistence type="predicted"/>
<accession>A0A813MV60</accession>
<dbReference type="PRINTS" id="PR00722">
    <property type="entry name" value="CHYMOTRYPSIN"/>
</dbReference>